<proteinExistence type="predicted"/>
<keyword evidence="1" id="KW-0812">Transmembrane</keyword>
<evidence type="ECO:0000313" key="2">
    <source>
        <dbReference type="EMBL" id="KAL0065783.1"/>
    </source>
</evidence>
<keyword evidence="3" id="KW-1185">Reference proteome</keyword>
<sequence>MDSYKSSTRPSLTFVLYAITCIVGLVNPLILRRAYQVRQVEVIENVEIQPSTTNFRRMQQVDRYTQAGVGMGSWTTGTSVTDIYNTSVFLPVGSTETAASVQPREFFFAGDIRNATATLPGLHLQGSCAPVDIASSGLDISNVTSSWSPFCLSRFGYRAGGAPPDVLFSDQNFNGQSGFKSFSLSLCNNATWALAFSKSHDEAQSENVGYAYYEFEYSATDYSSRALIQCNSIFTTGTAVVSGPNRTFTGFSRQTLFNSSESTGAEPLLDPLFASFYVLGDPKTKDGNFRQGSVIRGLGFQYLASSERGTIITQLSPTNISEGLWGSVTHYTGATGVLSRDSSLVFPAQVPRPVAVYTRNRPFAIGVCDAHPVASIGTRDHGVEFSKNVQR</sequence>
<keyword evidence="1" id="KW-1133">Transmembrane helix</keyword>
<protein>
    <submittedName>
        <fullName evidence="2">Uncharacterized protein</fullName>
    </submittedName>
</protein>
<evidence type="ECO:0000313" key="3">
    <source>
        <dbReference type="Proteomes" id="UP001437256"/>
    </source>
</evidence>
<keyword evidence="1" id="KW-0472">Membrane</keyword>
<dbReference type="Proteomes" id="UP001437256">
    <property type="component" value="Unassembled WGS sequence"/>
</dbReference>
<reference evidence="2 3" key="1">
    <citation type="submission" date="2024-05" db="EMBL/GenBank/DDBJ databases">
        <title>A draft genome resource for the thread blight pathogen Marasmius tenuissimus strain MS-2.</title>
        <authorList>
            <person name="Yulfo-Soto G.E."/>
            <person name="Baruah I.K."/>
            <person name="Amoako-Attah I."/>
            <person name="Bukari Y."/>
            <person name="Meinhardt L.W."/>
            <person name="Bailey B.A."/>
            <person name="Cohen S.P."/>
        </authorList>
    </citation>
    <scope>NUCLEOTIDE SEQUENCE [LARGE SCALE GENOMIC DNA]</scope>
    <source>
        <strain evidence="2 3">MS-2</strain>
    </source>
</reference>
<organism evidence="2 3">
    <name type="scientific">Marasmius tenuissimus</name>
    <dbReference type="NCBI Taxonomy" id="585030"/>
    <lineage>
        <taxon>Eukaryota</taxon>
        <taxon>Fungi</taxon>
        <taxon>Dikarya</taxon>
        <taxon>Basidiomycota</taxon>
        <taxon>Agaricomycotina</taxon>
        <taxon>Agaricomycetes</taxon>
        <taxon>Agaricomycetidae</taxon>
        <taxon>Agaricales</taxon>
        <taxon>Marasmiineae</taxon>
        <taxon>Marasmiaceae</taxon>
        <taxon>Marasmius</taxon>
    </lineage>
</organism>
<gene>
    <name evidence="2" type="ORF">AAF712_007271</name>
</gene>
<dbReference type="EMBL" id="JBBXMP010000043">
    <property type="protein sequence ID" value="KAL0065783.1"/>
    <property type="molecule type" value="Genomic_DNA"/>
</dbReference>
<comment type="caution">
    <text evidence="2">The sequence shown here is derived from an EMBL/GenBank/DDBJ whole genome shotgun (WGS) entry which is preliminary data.</text>
</comment>
<name>A0ABR2ZWK0_9AGAR</name>
<feature type="transmembrane region" description="Helical" evidence="1">
    <location>
        <begin position="12"/>
        <end position="31"/>
    </location>
</feature>
<accession>A0ABR2ZWK0</accession>
<evidence type="ECO:0000256" key="1">
    <source>
        <dbReference type="SAM" id="Phobius"/>
    </source>
</evidence>